<sequence>MTSESGPNFCTINCEKQGKAFIFQNGEDSSTVISGLTIKNCSITSSDDDAGGILCFSSSPKIENCLFKDIVGYVIYCSSTSNPTIKSCSFINNRGTGIRCSSSSPTIEDCIFKKNIDHKEKIGQEGNSTYYKVYEGSGVFCSNSSPYIGNCIIEDNERIAIEIVQDSSPHIIDCKIKNNSQGIYINASTPTIVKCTISHNISYFISGTYYYGGGVSFRDAGGYIDKCTIYENGADYGGGIAVYESKPEISNSLIFNNYASEAGGGLFIKYHFTGGPSANISFCTIVNNAVYVRSSSPYFTNCIIWGPVLNTSSIKAVIQFSNINGGYSGSGNIDINPQFEDMDNNDYTLKSNSPCIDSGTPLDINYDLNGIYRPQGSKYDIGAYEYDKFNNI</sequence>
<dbReference type="InterPro" id="IPR039448">
    <property type="entry name" value="Beta_helix"/>
</dbReference>
<dbReference type="Gene3D" id="2.160.20.10">
    <property type="entry name" value="Single-stranded right-handed beta-helix, Pectin lyase-like"/>
    <property type="match status" value="1"/>
</dbReference>
<evidence type="ECO:0000313" key="3">
    <source>
        <dbReference type="EMBL" id="ETR70128.1"/>
    </source>
</evidence>
<dbReference type="Pfam" id="PF13229">
    <property type="entry name" value="Beta_helix"/>
    <property type="match status" value="2"/>
</dbReference>
<dbReference type="NCBIfam" id="NF041518">
    <property type="entry name" value="choice_anch_Q"/>
    <property type="match status" value="1"/>
</dbReference>
<gene>
    <name evidence="3" type="ORF">OMM_03461</name>
</gene>
<comment type="caution">
    <text evidence="3">The sequence shown here is derived from an EMBL/GenBank/DDBJ whole genome shotgun (WGS) entry which is preliminary data.</text>
</comment>
<name>A0A1V1P5R3_9BACT</name>
<dbReference type="SUPFAM" id="SSF51126">
    <property type="entry name" value="Pectin lyase-like"/>
    <property type="match status" value="2"/>
</dbReference>
<keyword evidence="1" id="KW-0677">Repeat</keyword>
<protein>
    <recommendedName>
        <fullName evidence="2">Right handed beta helix domain-containing protein</fullName>
    </recommendedName>
</protein>
<evidence type="ECO:0000313" key="4">
    <source>
        <dbReference type="Proteomes" id="UP000189670"/>
    </source>
</evidence>
<dbReference type="PANTHER" id="PTHR22990">
    <property type="entry name" value="F-BOX ONLY PROTEIN"/>
    <property type="match status" value="1"/>
</dbReference>
<evidence type="ECO:0000259" key="2">
    <source>
        <dbReference type="Pfam" id="PF13229"/>
    </source>
</evidence>
<dbReference type="AlphaFoldDB" id="A0A1V1P5R3"/>
<proteinExistence type="predicted"/>
<feature type="domain" description="Right handed beta helix" evidence="2">
    <location>
        <begin position="30"/>
        <end position="116"/>
    </location>
</feature>
<dbReference type="InterPro" id="IPR012334">
    <property type="entry name" value="Pectin_lyas_fold"/>
</dbReference>
<organism evidence="3 4">
    <name type="scientific">Candidatus Magnetoglobus multicellularis str. Araruama</name>
    <dbReference type="NCBI Taxonomy" id="890399"/>
    <lineage>
        <taxon>Bacteria</taxon>
        <taxon>Pseudomonadati</taxon>
        <taxon>Thermodesulfobacteriota</taxon>
        <taxon>Desulfobacteria</taxon>
        <taxon>Desulfobacterales</taxon>
        <taxon>Desulfobacteraceae</taxon>
        <taxon>Candidatus Magnetoglobus</taxon>
    </lineage>
</organism>
<evidence type="ECO:0000256" key="1">
    <source>
        <dbReference type="ARBA" id="ARBA00022737"/>
    </source>
</evidence>
<dbReference type="InterPro" id="IPR006626">
    <property type="entry name" value="PbH1"/>
</dbReference>
<dbReference type="PANTHER" id="PTHR22990:SF15">
    <property type="entry name" value="F-BOX ONLY PROTEIN 10"/>
    <property type="match status" value="1"/>
</dbReference>
<reference evidence="4" key="1">
    <citation type="submission" date="2012-11" db="EMBL/GenBank/DDBJ databases">
        <authorList>
            <person name="Lucero-Rivera Y.E."/>
            <person name="Tovar-Ramirez D."/>
        </authorList>
    </citation>
    <scope>NUCLEOTIDE SEQUENCE [LARGE SCALE GENOMIC DNA]</scope>
    <source>
        <strain evidence="4">Araruama</strain>
    </source>
</reference>
<dbReference type="SMART" id="SM00710">
    <property type="entry name" value="PbH1"/>
    <property type="match status" value="7"/>
</dbReference>
<dbReference type="InterPro" id="IPR051550">
    <property type="entry name" value="SCF-Subunits/Alg-Epimerases"/>
</dbReference>
<dbReference type="Proteomes" id="UP000189670">
    <property type="component" value="Unassembled WGS sequence"/>
</dbReference>
<dbReference type="InterPro" id="IPR059226">
    <property type="entry name" value="Choice_anch_Q_dom"/>
</dbReference>
<dbReference type="EMBL" id="ATBP01000481">
    <property type="protein sequence ID" value="ETR70128.1"/>
    <property type="molecule type" value="Genomic_DNA"/>
</dbReference>
<accession>A0A1V1P5R3</accession>
<feature type="domain" description="Right handed beta helix" evidence="2">
    <location>
        <begin position="137"/>
        <end position="303"/>
    </location>
</feature>
<dbReference type="InterPro" id="IPR011050">
    <property type="entry name" value="Pectin_lyase_fold/virulence"/>
</dbReference>